<feature type="domain" description="EF-hand" evidence="4">
    <location>
        <begin position="343"/>
        <end position="378"/>
    </location>
</feature>
<evidence type="ECO:0000259" key="4">
    <source>
        <dbReference type="PROSITE" id="PS50222"/>
    </source>
</evidence>
<protein>
    <recommendedName>
        <fullName evidence="4">EF-hand domain-containing protein</fullName>
    </recommendedName>
</protein>
<evidence type="ECO:0000313" key="5">
    <source>
        <dbReference type="EMBL" id="KAJ0409580.1"/>
    </source>
</evidence>
<dbReference type="Gene3D" id="1.10.238.10">
    <property type="entry name" value="EF-hand"/>
    <property type="match status" value="2"/>
</dbReference>
<dbReference type="CDD" id="cd00051">
    <property type="entry name" value="EFh"/>
    <property type="match status" value="1"/>
</dbReference>
<dbReference type="PROSITE" id="PS50222">
    <property type="entry name" value="EF_HAND_2"/>
    <property type="match status" value="3"/>
</dbReference>
<evidence type="ECO:0000256" key="1">
    <source>
        <dbReference type="ARBA" id="ARBA00022723"/>
    </source>
</evidence>
<proteinExistence type="predicted"/>
<dbReference type="SUPFAM" id="SSF47473">
    <property type="entry name" value="EF-hand"/>
    <property type="match status" value="1"/>
</dbReference>
<dbReference type="PANTHER" id="PTHR10891">
    <property type="entry name" value="EF-HAND CALCIUM-BINDING DOMAIN CONTAINING PROTEIN"/>
    <property type="match status" value="1"/>
</dbReference>
<keyword evidence="3" id="KW-0106">Calcium</keyword>
<evidence type="ECO:0000256" key="2">
    <source>
        <dbReference type="ARBA" id="ARBA00022737"/>
    </source>
</evidence>
<dbReference type="PROSITE" id="PS00018">
    <property type="entry name" value="EF_HAND_1"/>
    <property type="match status" value="3"/>
</dbReference>
<feature type="domain" description="EF-hand" evidence="4">
    <location>
        <begin position="54"/>
        <end position="89"/>
    </location>
</feature>
<name>A0AAD5M9H0_PYTIN</name>
<evidence type="ECO:0000313" key="6">
    <source>
        <dbReference type="Proteomes" id="UP001209570"/>
    </source>
</evidence>
<organism evidence="5 6">
    <name type="scientific">Pythium insidiosum</name>
    <name type="common">Pythiosis disease agent</name>
    <dbReference type="NCBI Taxonomy" id="114742"/>
    <lineage>
        <taxon>Eukaryota</taxon>
        <taxon>Sar</taxon>
        <taxon>Stramenopiles</taxon>
        <taxon>Oomycota</taxon>
        <taxon>Peronosporomycetes</taxon>
        <taxon>Pythiales</taxon>
        <taxon>Pythiaceae</taxon>
        <taxon>Pythium</taxon>
    </lineage>
</organism>
<keyword evidence="6" id="KW-1185">Reference proteome</keyword>
<reference evidence="5" key="1">
    <citation type="submission" date="2021-12" db="EMBL/GenBank/DDBJ databases">
        <title>Prjna785345.</title>
        <authorList>
            <person name="Rujirawat T."/>
            <person name="Krajaejun T."/>
        </authorList>
    </citation>
    <scope>NUCLEOTIDE SEQUENCE</scope>
    <source>
        <strain evidence="5">Pi057C3</strain>
    </source>
</reference>
<accession>A0AAD5M9H0</accession>
<dbReference type="Pfam" id="PF13499">
    <property type="entry name" value="EF-hand_7"/>
    <property type="match status" value="1"/>
</dbReference>
<dbReference type="InterPro" id="IPR039647">
    <property type="entry name" value="EF_hand_pair_protein_CML-like"/>
</dbReference>
<keyword evidence="1" id="KW-0479">Metal-binding</keyword>
<dbReference type="Pfam" id="PF13202">
    <property type="entry name" value="EF-hand_5"/>
    <property type="match status" value="1"/>
</dbReference>
<dbReference type="InterPro" id="IPR002048">
    <property type="entry name" value="EF_hand_dom"/>
</dbReference>
<dbReference type="GO" id="GO:0005509">
    <property type="term" value="F:calcium ion binding"/>
    <property type="evidence" value="ECO:0007669"/>
    <property type="project" value="InterPro"/>
</dbReference>
<evidence type="ECO:0000256" key="3">
    <source>
        <dbReference type="ARBA" id="ARBA00022837"/>
    </source>
</evidence>
<dbReference type="InterPro" id="IPR018247">
    <property type="entry name" value="EF_Hand_1_Ca_BS"/>
</dbReference>
<gene>
    <name evidence="5" type="ORF">P43SY_008452</name>
</gene>
<sequence>MDIMMRLKGAGFSVIANEFRQREKRLGGGLPLRDFVEIVLQGLPKAKSRDETAANVSALIDLFDDIDINGDGAMEFDEFTSYCVDAGMVAMRGSTIRRKHQYTRQPRHVIKTANGAVGIERVKWSPRFQRFLVLEHSARSVKLFDIHGRLVADVVPQSALQSVVPSTSTASTPAFAGFGDEMPREDEAAERSRTQAGLLFSSGNDFVVNVWKIIDLETKVLWKRLVEPQDMVMDLIEIPVHDMIASCDLAPFFEKLGFHDMSTVFQAIDKDGDGQITLRELLQICFHYATPAQVDEMLKLAKMGNDGDGGVSFDEIVEVLHVQDDEDTHPGAEQSTGTTKAALTKEDVRRLYSEFDSNNNKTLDFTEFVALMQALYRPK</sequence>
<dbReference type="Proteomes" id="UP001209570">
    <property type="component" value="Unassembled WGS sequence"/>
</dbReference>
<dbReference type="SMART" id="SM00054">
    <property type="entry name" value="EFh"/>
    <property type="match status" value="4"/>
</dbReference>
<comment type="caution">
    <text evidence="5">The sequence shown here is derived from an EMBL/GenBank/DDBJ whole genome shotgun (WGS) entry which is preliminary data.</text>
</comment>
<feature type="domain" description="EF-hand" evidence="4">
    <location>
        <begin position="256"/>
        <end position="291"/>
    </location>
</feature>
<dbReference type="AlphaFoldDB" id="A0AAD5M9H0"/>
<dbReference type="EMBL" id="JAKCXM010000003">
    <property type="protein sequence ID" value="KAJ0409580.1"/>
    <property type="molecule type" value="Genomic_DNA"/>
</dbReference>
<dbReference type="InterPro" id="IPR011992">
    <property type="entry name" value="EF-hand-dom_pair"/>
</dbReference>
<keyword evidence="2" id="KW-0677">Repeat</keyword>